<sequence>MKEFIFSHRSNTHLRDVHPDLKKVITLALTLSPVDFCVIEGIRTAARQSELVLNGKSKTYNSRHLTGHAVDLVPMIDGDIPWQDWRQFERIAEAVYKAAEILRIPVSWGGNWKTFKDGVHYELPRSIYP</sequence>
<feature type="domain" description="Peptidase M15C" evidence="1">
    <location>
        <begin position="56"/>
        <end position="123"/>
    </location>
</feature>
<protein>
    <submittedName>
        <fullName evidence="2">M15 family peptidase</fullName>
    </submittedName>
</protein>
<name>A0A5Q2VEP9_SERPR</name>
<evidence type="ECO:0000313" key="3">
    <source>
        <dbReference type="Proteomes" id="UP000381260"/>
    </source>
</evidence>
<dbReference type="Gene3D" id="3.30.1380.10">
    <property type="match status" value="1"/>
</dbReference>
<dbReference type="InterPro" id="IPR009045">
    <property type="entry name" value="Zn_M74/Hedgehog-like"/>
</dbReference>
<proteinExistence type="predicted"/>
<gene>
    <name evidence="2" type="ORF">GHV41_14950</name>
</gene>
<evidence type="ECO:0000313" key="2">
    <source>
        <dbReference type="EMBL" id="QGH62041.1"/>
    </source>
</evidence>
<dbReference type="Proteomes" id="UP000381260">
    <property type="component" value="Chromosome"/>
</dbReference>
<evidence type="ECO:0000259" key="1">
    <source>
        <dbReference type="Pfam" id="PF13539"/>
    </source>
</evidence>
<organism evidence="2 3">
    <name type="scientific">Serratia proteamaculans</name>
    <dbReference type="NCBI Taxonomy" id="28151"/>
    <lineage>
        <taxon>Bacteria</taxon>
        <taxon>Pseudomonadati</taxon>
        <taxon>Pseudomonadota</taxon>
        <taxon>Gammaproteobacteria</taxon>
        <taxon>Enterobacterales</taxon>
        <taxon>Yersiniaceae</taxon>
        <taxon>Serratia</taxon>
    </lineage>
</organism>
<dbReference type="EMBL" id="CP045913">
    <property type="protein sequence ID" value="QGH62041.1"/>
    <property type="molecule type" value="Genomic_DNA"/>
</dbReference>
<accession>A0A5Q2VEP9</accession>
<dbReference type="RefSeq" id="WP_153859071.1">
    <property type="nucleotide sequence ID" value="NZ_CP045913.1"/>
</dbReference>
<dbReference type="SUPFAM" id="SSF55166">
    <property type="entry name" value="Hedgehog/DD-peptidase"/>
    <property type="match status" value="1"/>
</dbReference>
<dbReference type="InterPro" id="IPR039561">
    <property type="entry name" value="Peptidase_M15C"/>
</dbReference>
<dbReference type="GO" id="GO:0008233">
    <property type="term" value="F:peptidase activity"/>
    <property type="evidence" value="ECO:0007669"/>
    <property type="project" value="InterPro"/>
</dbReference>
<dbReference type="AlphaFoldDB" id="A0A5Q2VEP9"/>
<dbReference type="Pfam" id="PF13539">
    <property type="entry name" value="Peptidase_M15_4"/>
    <property type="match status" value="1"/>
</dbReference>
<reference evidence="2 3" key="1">
    <citation type="submission" date="2019-11" db="EMBL/GenBank/DDBJ databases">
        <title>The Phosphoenolpyruvate Phosphotransferase System Regulates Serratia proteamaculans 336X Biofilm Formation and Wheat Roots colonization.</title>
        <authorList>
            <person name="Liu F."/>
        </authorList>
    </citation>
    <scope>NUCLEOTIDE SEQUENCE [LARGE SCALE GENOMIC DNA]</scope>
    <source>
        <strain evidence="2 3">336X</strain>
    </source>
</reference>
<dbReference type="CDD" id="cd14845">
    <property type="entry name" value="L-Ala-D-Glu_peptidase_like"/>
    <property type="match status" value="1"/>
</dbReference>